<keyword evidence="3 10" id="KW-0812">Transmembrane</keyword>
<dbReference type="FunFam" id="1.20.1070.10:FF:000003">
    <property type="entry name" value="Olfactory receptor"/>
    <property type="match status" value="2"/>
</dbReference>
<keyword evidence="14" id="KW-1185">Reference proteome</keyword>
<comment type="similarity">
    <text evidence="10">Belongs to the G-protein coupled receptor 1 family.</text>
</comment>
<dbReference type="Proteomes" id="UP000335636">
    <property type="component" value="Unassembled WGS sequence"/>
</dbReference>
<dbReference type="EMBL" id="CABDUW010002117">
    <property type="protein sequence ID" value="VTJ85529.1"/>
    <property type="molecule type" value="Genomic_DNA"/>
</dbReference>
<feature type="transmembrane region" description="Helical" evidence="11">
    <location>
        <begin position="554"/>
        <end position="572"/>
    </location>
</feature>
<evidence type="ECO:0000256" key="2">
    <source>
        <dbReference type="ARBA" id="ARBA00022606"/>
    </source>
</evidence>
<feature type="transmembrane region" description="Helical" evidence="11">
    <location>
        <begin position="587"/>
        <end position="604"/>
    </location>
</feature>
<keyword evidence="5 11" id="KW-1133">Transmembrane helix</keyword>
<feature type="domain" description="G-protein coupled receptors family 1 profile" evidence="12">
    <location>
        <begin position="43"/>
        <end position="292"/>
    </location>
</feature>
<feature type="transmembrane region" description="Helical" evidence="11">
    <location>
        <begin position="27"/>
        <end position="50"/>
    </location>
</feature>
<keyword evidence="6 10" id="KW-0297">G-protein coupled receptor</keyword>
<evidence type="ECO:0000256" key="10">
    <source>
        <dbReference type="RuleBase" id="RU000688"/>
    </source>
</evidence>
<evidence type="ECO:0000313" key="13">
    <source>
        <dbReference type="EMBL" id="VTJ85529.1"/>
    </source>
</evidence>
<feature type="transmembrane region" description="Helical" evidence="11">
    <location>
        <begin position="101"/>
        <end position="120"/>
    </location>
</feature>
<keyword evidence="7 11" id="KW-0472">Membrane</keyword>
<sequence length="622" mass="70150">MEFTEGNYTLVTEFILLGFPTRPELQIVLFLLFLVLYGMILTGNIGLMLLIRTDPQLQTPMYFFLSNLSFVDLCYSSVIVPKMLINFLSVNKSISYYGCALKFYFFCTFADTESFILAAMAYDRYVAICNPLLYTVVMSRGICIRLIVLSYIGGNLSSLVHTSFAFILNYCDKNVMNHFFCDLPPLLKLSCTDTSLNEWLLSTYGSSVEIICFIIIITSYYFILLSVLKICSAGGRKKTFSTCASHLTSVVIYQGTLLFIYFRPRSVYAPNTDKIILVFYTIIIPMLNPLIYSLRNKDVKDAEKKALQSKQPDTGTGDFDVKRSIPLLRSTRVYDGDGIWSLYVKEVPVSPNSGFKERTSLVIGLIFWYQTTSINSHLSFCDLCYSTAIGPKMLVDIFGKNKSIPFFACALQFFISCTFADSECVLLAVMAFDRYKAISNPLHYTAEMSSKVCFLLMAGVYLVGTADALLHTTLAFRLCFCGSNEINHFFCDLPPLFFLSCSNIQVNQLVLFTIFGLIELSTISGVLVSYGYIISSVLKIRSAEGRLKAFSTCASHLTAVAIFQGTMLFTYFRPSSSYSLDQDKMTSLFYTLVIPMMNPLIYSLRNKDVKAALQKLKNKWCF</sequence>
<accession>A0A5E4CWK1</accession>
<feature type="transmembrane region" description="Helical" evidence="11">
    <location>
        <begin position="274"/>
        <end position="294"/>
    </location>
</feature>
<evidence type="ECO:0000256" key="8">
    <source>
        <dbReference type="ARBA" id="ARBA00023170"/>
    </source>
</evidence>
<dbReference type="InterPro" id="IPR017452">
    <property type="entry name" value="GPCR_Rhodpsn_7TM"/>
</dbReference>
<proteinExistence type="inferred from homology"/>
<organism evidence="13 14">
    <name type="scientific">Marmota monax</name>
    <name type="common">Woodchuck</name>
    <dbReference type="NCBI Taxonomy" id="9995"/>
    <lineage>
        <taxon>Eukaryota</taxon>
        <taxon>Metazoa</taxon>
        <taxon>Chordata</taxon>
        <taxon>Craniata</taxon>
        <taxon>Vertebrata</taxon>
        <taxon>Euteleostomi</taxon>
        <taxon>Mammalia</taxon>
        <taxon>Eutheria</taxon>
        <taxon>Euarchontoglires</taxon>
        <taxon>Glires</taxon>
        <taxon>Rodentia</taxon>
        <taxon>Sciuromorpha</taxon>
        <taxon>Sciuridae</taxon>
        <taxon>Xerinae</taxon>
        <taxon>Marmotini</taxon>
        <taxon>Marmota</taxon>
    </lineage>
</organism>
<evidence type="ECO:0000256" key="7">
    <source>
        <dbReference type="ARBA" id="ARBA00023136"/>
    </source>
</evidence>
<evidence type="ECO:0000256" key="6">
    <source>
        <dbReference type="ARBA" id="ARBA00023040"/>
    </source>
</evidence>
<keyword evidence="2" id="KW-0716">Sensory transduction</keyword>
<dbReference type="InterPro" id="IPR000276">
    <property type="entry name" value="GPCR_Rhodpsn"/>
</dbReference>
<dbReference type="PRINTS" id="PR00237">
    <property type="entry name" value="GPCRRHODOPSN"/>
</dbReference>
<feature type="transmembrane region" description="Helical" evidence="11">
    <location>
        <begin position="452"/>
        <end position="470"/>
    </location>
</feature>
<dbReference type="GO" id="GO:0004930">
    <property type="term" value="F:G protein-coupled receptor activity"/>
    <property type="evidence" value="ECO:0007669"/>
    <property type="project" value="UniProtKB-KW"/>
</dbReference>
<evidence type="ECO:0000256" key="11">
    <source>
        <dbReference type="SAM" id="Phobius"/>
    </source>
</evidence>
<dbReference type="AlphaFoldDB" id="A0A5E4CWK1"/>
<protein>
    <recommendedName>
        <fullName evidence="12">G-protein coupled receptors family 1 profile domain-containing protein</fullName>
    </recommendedName>
</protein>
<feature type="domain" description="G-protein coupled receptors family 1 profile" evidence="12">
    <location>
        <begin position="377"/>
        <end position="602"/>
    </location>
</feature>
<evidence type="ECO:0000259" key="12">
    <source>
        <dbReference type="PROSITE" id="PS50262"/>
    </source>
</evidence>
<evidence type="ECO:0000256" key="5">
    <source>
        <dbReference type="ARBA" id="ARBA00022989"/>
    </source>
</evidence>
<dbReference type="PRINTS" id="PR00245">
    <property type="entry name" value="OLFACTORYR"/>
</dbReference>
<evidence type="ECO:0000256" key="4">
    <source>
        <dbReference type="ARBA" id="ARBA00022725"/>
    </source>
</evidence>
<dbReference type="Pfam" id="PF13853">
    <property type="entry name" value="7tm_4"/>
    <property type="match status" value="2"/>
</dbReference>
<dbReference type="InterPro" id="IPR000725">
    <property type="entry name" value="Olfact_rcpt"/>
</dbReference>
<dbReference type="GO" id="GO:0005886">
    <property type="term" value="C:plasma membrane"/>
    <property type="evidence" value="ECO:0007669"/>
    <property type="project" value="UniProtKB-SubCell"/>
</dbReference>
<dbReference type="Gene3D" id="1.20.1070.10">
    <property type="entry name" value="Rhodopsin 7-helix transmembrane proteins"/>
    <property type="match status" value="2"/>
</dbReference>
<evidence type="ECO:0000256" key="3">
    <source>
        <dbReference type="ARBA" id="ARBA00022692"/>
    </source>
</evidence>
<evidence type="ECO:0000256" key="1">
    <source>
        <dbReference type="ARBA" id="ARBA00004651"/>
    </source>
</evidence>
<comment type="subcellular location">
    <subcellularLocation>
        <location evidence="1">Cell membrane</location>
        <topology evidence="1">Multi-pass membrane protein</topology>
    </subcellularLocation>
</comment>
<dbReference type="PROSITE" id="PS00237">
    <property type="entry name" value="G_PROTEIN_RECEP_F1_1"/>
    <property type="match status" value="2"/>
</dbReference>
<evidence type="ECO:0000256" key="9">
    <source>
        <dbReference type="ARBA" id="ARBA00023224"/>
    </source>
</evidence>
<keyword evidence="8 10" id="KW-0675">Receptor</keyword>
<dbReference type="PANTHER" id="PTHR48018">
    <property type="entry name" value="OLFACTORY RECEPTOR"/>
    <property type="match status" value="1"/>
</dbReference>
<keyword evidence="9 10" id="KW-0807">Transducer</keyword>
<comment type="caution">
    <text evidence="13">The sequence shown here is derived from an EMBL/GenBank/DDBJ whole genome shotgun (WGS) entry which is preliminary data.</text>
</comment>
<keyword evidence="4" id="KW-0552">Olfaction</keyword>
<gene>
    <name evidence="13" type="ORF">MONAX_5E001891</name>
</gene>
<feature type="transmembrane region" description="Helical" evidence="11">
    <location>
        <begin position="240"/>
        <end position="262"/>
    </location>
</feature>
<reference evidence="13" key="1">
    <citation type="submission" date="2019-04" db="EMBL/GenBank/DDBJ databases">
        <authorList>
            <person name="Alioto T."/>
            <person name="Alioto T."/>
        </authorList>
    </citation>
    <scope>NUCLEOTIDE SEQUENCE [LARGE SCALE GENOMIC DNA]</scope>
</reference>
<dbReference type="GO" id="GO:0004984">
    <property type="term" value="F:olfactory receptor activity"/>
    <property type="evidence" value="ECO:0007669"/>
    <property type="project" value="InterPro"/>
</dbReference>
<feature type="transmembrane region" description="Helical" evidence="11">
    <location>
        <begin position="62"/>
        <end position="81"/>
    </location>
</feature>
<dbReference type="CDD" id="cd15410">
    <property type="entry name" value="7tmA_OR5D-like"/>
    <property type="match status" value="1"/>
</dbReference>
<evidence type="ECO:0000313" key="14">
    <source>
        <dbReference type="Proteomes" id="UP000335636"/>
    </source>
</evidence>
<feature type="transmembrane region" description="Helical" evidence="11">
    <location>
        <begin position="204"/>
        <end position="228"/>
    </location>
</feature>
<dbReference type="PROSITE" id="PS50262">
    <property type="entry name" value="G_PROTEIN_RECEP_F1_2"/>
    <property type="match status" value="2"/>
</dbReference>
<name>A0A5E4CWK1_MARMO</name>
<feature type="transmembrane region" description="Helical" evidence="11">
    <location>
        <begin position="509"/>
        <end position="533"/>
    </location>
</feature>
<dbReference type="SUPFAM" id="SSF81321">
    <property type="entry name" value="Family A G protein-coupled receptor-like"/>
    <property type="match status" value="2"/>
</dbReference>